<evidence type="ECO:0000313" key="1">
    <source>
        <dbReference type="EMBL" id="MCM2534901.1"/>
    </source>
</evidence>
<proteinExistence type="predicted"/>
<dbReference type="Proteomes" id="UP001523262">
    <property type="component" value="Unassembled WGS sequence"/>
</dbReference>
<protein>
    <submittedName>
        <fullName evidence="1">Uncharacterized protein</fullName>
    </submittedName>
</protein>
<accession>A0ABT0WF08</accession>
<gene>
    <name evidence="1" type="ORF">NDK43_24340</name>
</gene>
<comment type="caution">
    <text evidence="1">The sequence shown here is derived from an EMBL/GenBank/DDBJ whole genome shotgun (WGS) entry which is preliminary data.</text>
</comment>
<organism evidence="1 2">
    <name type="scientific">Neobacillus pocheonensis</name>
    <dbReference type="NCBI Taxonomy" id="363869"/>
    <lineage>
        <taxon>Bacteria</taxon>
        <taxon>Bacillati</taxon>
        <taxon>Bacillota</taxon>
        <taxon>Bacilli</taxon>
        <taxon>Bacillales</taxon>
        <taxon>Bacillaceae</taxon>
        <taxon>Neobacillus</taxon>
    </lineage>
</organism>
<reference evidence="1 2" key="1">
    <citation type="submission" date="2022-06" db="EMBL/GenBank/DDBJ databases">
        <authorList>
            <person name="Jeon C.O."/>
        </authorList>
    </citation>
    <scope>NUCLEOTIDE SEQUENCE [LARGE SCALE GENOMIC DNA]</scope>
    <source>
        <strain evidence="1 2">KCTC 13943</strain>
    </source>
</reference>
<dbReference type="EMBL" id="JAMQCR010000002">
    <property type="protein sequence ID" value="MCM2534901.1"/>
    <property type="molecule type" value="Genomic_DNA"/>
</dbReference>
<evidence type="ECO:0000313" key="2">
    <source>
        <dbReference type="Proteomes" id="UP001523262"/>
    </source>
</evidence>
<sequence length="69" mass="8488">MWIWIIVFVLFIVLSIVLEETGYYFWNQYLNGPKYGMQLKWKKRMMTLLTLFKKKLQIDIHQTKKEKSS</sequence>
<keyword evidence="2" id="KW-1185">Reference proteome</keyword>
<name>A0ABT0WF08_9BACI</name>